<sequence length="121" mass="13852">MFYTPQRGHRFVDRGERDDYNFYTGYWVKDGAWHDLDLAIAVPIGAKLVFIKFKVNCAVSPTFIKLRTKGVTNVFSESVFNILVADTEMYGYLWIVPDSNRIIQYNVPAVAFTDLFGVVLS</sequence>
<gene>
    <name evidence="1" type="ORF">S12H4_10656</name>
</gene>
<organism evidence="1">
    <name type="scientific">marine sediment metagenome</name>
    <dbReference type="NCBI Taxonomy" id="412755"/>
    <lineage>
        <taxon>unclassified sequences</taxon>
        <taxon>metagenomes</taxon>
        <taxon>ecological metagenomes</taxon>
    </lineage>
</organism>
<dbReference type="EMBL" id="BARW01004603">
    <property type="protein sequence ID" value="GAI64844.1"/>
    <property type="molecule type" value="Genomic_DNA"/>
</dbReference>
<protein>
    <submittedName>
        <fullName evidence="1">Uncharacterized protein</fullName>
    </submittedName>
</protein>
<accession>X1SAM6</accession>
<reference evidence="1" key="1">
    <citation type="journal article" date="2014" name="Front. Microbiol.">
        <title>High frequency of phylogenetically diverse reductive dehalogenase-homologous genes in deep subseafloor sedimentary metagenomes.</title>
        <authorList>
            <person name="Kawai M."/>
            <person name="Futagami T."/>
            <person name="Toyoda A."/>
            <person name="Takaki Y."/>
            <person name="Nishi S."/>
            <person name="Hori S."/>
            <person name="Arai W."/>
            <person name="Tsubouchi T."/>
            <person name="Morono Y."/>
            <person name="Uchiyama I."/>
            <person name="Ito T."/>
            <person name="Fujiyama A."/>
            <person name="Inagaki F."/>
            <person name="Takami H."/>
        </authorList>
    </citation>
    <scope>NUCLEOTIDE SEQUENCE</scope>
    <source>
        <strain evidence="1">Expedition CK06-06</strain>
    </source>
</reference>
<name>X1SAM6_9ZZZZ</name>
<feature type="non-terminal residue" evidence="1">
    <location>
        <position position="121"/>
    </location>
</feature>
<proteinExistence type="predicted"/>
<dbReference type="AlphaFoldDB" id="X1SAM6"/>
<comment type="caution">
    <text evidence="1">The sequence shown here is derived from an EMBL/GenBank/DDBJ whole genome shotgun (WGS) entry which is preliminary data.</text>
</comment>
<evidence type="ECO:0000313" key="1">
    <source>
        <dbReference type="EMBL" id="GAI64844.1"/>
    </source>
</evidence>